<keyword evidence="7" id="KW-0472">Membrane</keyword>
<sequence length="458" mass="49746">MCIDRLSRLASILAWCGRRVQIGAAIVLFYLVSAVPSAAIGLLRDADIENGLLQLSAPVLRAAGLNPKRVRVLVVNDSSLNAFVIDGQTIFVNYGLILKVNSAAMLQAVIAHEAAHISNGHLARRMGNMRSARTAAGLGTALAIIAGAAGAGQAAGGIALGTTTSAMRGFLAHTRAEEAAADRSAANYMRNSGLDPQGLVDLHKTFAGQEALTVGRQDPYMQSHPLTRDRIRAAESYVTAHGKIDATNPDDAYWFDRIRGKLSAYTRSPKWTRRRAAEDPYKDVRHMRQAVAYHRENDLARARLALDALIEARPDDAYYYDLKGQIMLENRQMNDALAAYKVAVGLAPREALILGGYGRALLAAGQPQAALAPLQDSRARDFRNGRVLRDLALAYAETGNDGMAALVTAERYALQGRMEDAGRQAQRAVRFLPRGSVSWQRAQDVLIAAEQLKKRKKR</sequence>
<dbReference type="InterPro" id="IPR051156">
    <property type="entry name" value="Mito/Outer_Membr_Metalloprot"/>
</dbReference>
<keyword evidence="10" id="KW-1185">Reference proteome</keyword>
<dbReference type="Pfam" id="PF01435">
    <property type="entry name" value="Peptidase_M48"/>
    <property type="match status" value="1"/>
</dbReference>
<organism evidence="9 10">
    <name type="scientific">Sedimentitalea nanhaiensis</name>
    <dbReference type="NCBI Taxonomy" id="999627"/>
    <lineage>
        <taxon>Bacteria</taxon>
        <taxon>Pseudomonadati</taxon>
        <taxon>Pseudomonadota</taxon>
        <taxon>Alphaproteobacteria</taxon>
        <taxon>Rhodobacterales</taxon>
        <taxon>Paracoccaceae</taxon>
        <taxon>Sedimentitalea</taxon>
    </lineage>
</organism>
<evidence type="ECO:0000313" key="10">
    <source>
        <dbReference type="Proteomes" id="UP000182466"/>
    </source>
</evidence>
<dbReference type="EMBL" id="FPAW01000022">
    <property type="protein sequence ID" value="SFU06293.1"/>
    <property type="molecule type" value="Genomic_DNA"/>
</dbReference>
<dbReference type="PANTHER" id="PTHR22726">
    <property type="entry name" value="METALLOENDOPEPTIDASE OMA1"/>
    <property type="match status" value="1"/>
</dbReference>
<dbReference type="RefSeq" id="WP_245601413.1">
    <property type="nucleotide sequence ID" value="NZ_FPAW01000022.1"/>
</dbReference>
<name>A0A1I7D3N7_9RHOB</name>
<keyword evidence="4" id="KW-0378">Hydrolase</keyword>
<keyword evidence="7" id="KW-1133">Transmembrane helix</keyword>
<dbReference type="GO" id="GO:0046872">
    <property type="term" value="F:metal ion binding"/>
    <property type="evidence" value="ECO:0007669"/>
    <property type="project" value="UniProtKB-KW"/>
</dbReference>
<evidence type="ECO:0000313" key="9">
    <source>
        <dbReference type="EMBL" id="SFU06293.1"/>
    </source>
</evidence>
<keyword evidence="2 9" id="KW-0645">Protease</keyword>
<evidence type="ECO:0000256" key="5">
    <source>
        <dbReference type="ARBA" id="ARBA00022833"/>
    </source>
</evidence>
<dbReference type="GO" id="GO:0016020">
    <property type="term" value="C:membrane"/>
    <property type="evidence" value="ECO:0007669"/>
    <property type="project" value="TreeGrafter"/>
</dbReference>
<protein>
    <submittedName>
        <fullName evidence="9">Putative Zn-dependent protease, contains TPR repeats</fullName>
    </submittedName>
</protein>
<proteinExistence type="predicted"/>
<dbReference type="InterPro" id="IPR011990">
    <property type="entry name" value="TPR-like_helical_dom_sf"/>
</dbReference>
<dbReference type="eggNOG" id="COG4783">
    <property type="taxonomic scope" value="Bacteria"/>
</dbReference>
<keyword evidence="6" id="KW-0482">Metalloprotease</keyword>
<evidence type="ECO:0000256" key="3">
    <source>
        <dbReference type="ARBA" id="ARBA00022723"/>
    </source>
</evidence>
<dbReference type="Gene3D" id="3.30.2010.10">
    <property type="entry name" value="Metalloproteases ('zincins'), catalytic domain"/>
    <property type="match status" value="1"/>
</dbReference>
<evidence type="ECO:0000256" key="6">
    <source>
        <dbReference type="ARBA" id="ARBA00023049"/>
    </source>
</evidence>
<comment type="cofactor">
    <cofactor evidence="1">
        <name>Zn(2+)</name>
        <dbReference type="ChEBI" id="CHEBI:29105"/>
    </cofactor>
</comment>
<gene>
    <name evidence="9" type="ORF">SAMN05216236_12265</name>
</gene>
<keyword evidence="3" id="KW-0479">Metal-binding</keyword>
<dbReference type="GO" id="GO:0004222">
    <property type="term" value="F:metalloendopeptidase activity"/>
    <property type="evidence" value="ECO:0007669"/>
    <property type="project" value="InterPro"/>
</dbReference>
<feature type="domain" description="Peptidase M48" evidence="8">
    <location>
        <begin position="58"/>
        <end position="236"/>
    </location>
</feature>
<accession>A0A1I7D3N7</accession>
<evidence type="ECO:0000256" key="1">
    <source>
        <dbReference type="ARBA" id="ARBA00001947"/>
    </source>
</evidence>
<evidence type="ECO:0000259" key="8">
    <source>
        <dbReference type="Pfam" id="PF01435"/>
    </source>
</evidence>
<dbReference type="CDD" id="cd07324">
    <property type="entry name" value="M48C_Oma1-like"/>
    <property type="match status" value="1"/>
</dbReference>
<reference evidence="9 10" key="1">
    <citation type="submission" date="2016-10" db="EMBL/GenBank/DDBJ databases">
        <authorList>
            <person name="de Groot N.N."/>
        </authorList>
    </citation>
    <scope>NUCLEOTIDE SEQUENCE [LARGE SCALE GENOMIC DNA]</scope>
    <source>
        <strain evidence="9 10">CGMCC 1.10959</strain>
    </source>
</reference>
<evidence type="ECO:0000256" key="7">
    <source>
        <dbReference type="SAM" id="Phobius"/>
    </source>
</evidence>
<dbReference type="PANTHER" id="PTHR22726:SF1">
    <property type="entry name" value="METALLOENDOPEPTIDASE OMA1, MITOCHONDRIAL"/>
    <property type="match status" value="1"/>
</dbReference>
<evidence type="ECO:0000256" key="4">
    <source>
        <dbReference type="ARBA" id="ARBA00022801"/>
    </source>
</evidence>
<feature type="transmembrane region" description="Helical" evidence="7">
    <location>
        <begin position="20"/>
        <end position="43"/>
    </location>
</feature>
<dbReference type="Gene3D" id="1.25.40.10">
    <property type="entry name" value="Tetratricopeptide repeat domain"/>
    <property type="match status" value="1"/>
</dbReference>
<dbReference type="GO" id="GO:0051603">
    <property type="term" value="P:proteolysis involved in protein catabolic process"/>
    <property type="evidence" value="ECO:0007669"/>
    <property type="project" value="TreeGrafter"/>
</dbReference>
<evidence type="ECO:0000256" key="2">
    <source>
        <dbReference type="ARBA" id="ARBA00022670"/>
    </source>
</evidence>
<keyword evidence="7" id="KW-0812">Transmembrane</keyword>
<keyword evidence="5" id="KW-0862">Zinc</keyword>
<dbReference type="STRING" id="999627.SAMN05216236_12265"/>
<dbReference type="AlphaFoldDB" id="A0A1I7D3N7"/>
<dbReference type="InterPro" id="IPR001915">
    <property type="entry name" value="Peptidase_M48"/>
</dbReference>
<dbReference type="SUPFAM" id="SSF48452">
    <property type="entry name" value="TPR-like"/>
    <property type="match status" value="1"/>
</dbReference>
<dbReference type="Proteomes" id="UP000182466">
    <property type="component" value="Unassembled WGS sequence"/>
</dbReference>